<dbReference type="InterPro" id="IPR000784">
    <property type="entry name" value="Late_L2"/>
</dbReference>
<evidence type="ECO:0000313" key="17">
    <source>
        <dbReference type="Proteomes" id="UP000097718"/>
    </source>
</evidence>
<evidence type="ECO:0000256" key="11">
    <source>
        <dbReference type="ARBA" id="ARBA00023120"/>
    </source>
</evidence>
<keyword evidence="17" id="KW-1185">Reference proteome</keyword>
<dbReference type="GO" id="GO:0005198">
    <property type="term" value="F:structural molecule activity"/>
    <property type="evidence" value="ECO:0007669"/>
    <property type="project" value="InterPro"/>
</dbReference>
<evidence type="ECO:0000256" key="14">
    <source>
        <dbReference type="ARBA" id="ARBA00023296"/>
    </source>
</evidence>
<evidence type="ECO:0000256" key="1">
    <source>
        <dbReference type="ARBA" id="ARBA00022524"/>
    </source>
</evidence>
<proteinExistence type="predicted"/>
<dbReference type="OrthoDB" id="24342at10239"/>
<dbReference type="GO" id="GO:0003677">
    <property type="term" value="F:DNA binding"/>
    <property type="evidence" value="ECO:0007669"/>
    <property type="project" value="UniProtKB-KW"/>
</dbReference>
<keyword evidence="4" id="KW-1048">Host nucleus</keyword>
<evidence type="ECO:0000313" key="16">
    <source>
        <dbReference type="EMBL" id="AHN65803.1"/>
    </source>
</evidence>
<keyword evidence="5" id="KW-0945">Host-virus interaction</keyword>
<name>X2JGU5_9PAPI</name>
<evidence type="ECO:0000256" key="8">
    <source>
        <dbReference type="ARBA" id="ARBA00022921"/>
    </source>
</evidence>
<dbReference type="GeneID" id="18983198"/>
<dbReference type="GO" id="GO:0075521">
    <property type="term" value="P:microtubule-dependent intracellular transport of viral material towards nucleus"/>
    <property type="evidence" value="ECO:0007669"/>
    <property type="project" value="UniProtKB-KW"/>
</dbReference>
<reference evidence="16 17" key="1">
    <citation type="journal article" date="2014" name="J. Gen. Virol.">
        <title>A novel papillomavirus in Adelie penguin (Pygoscelis adeliae) faeces sampled at the Cape Crozier colony, Antarctica.</title>
        <authorList>
            <person name="Varsani A."/>
            <person name="Kraberger S."/>
            <person name="Jennings S."/>
            <person name="Porzig E.L."/>
            <person name="Julian L."/>
            <person name="Massaro M."/>
            <person name="Pollard A."/>
            <person name="Ballard G."/>
            <person name="Ainley D.G."/>
        </authorList>
    </citation>
    <scope>NUCLEOTIDE SEQUENCE [LARGE SCALE GENOMIC DNA]</scope>
    <source>
        <strain evidence="16">Crozier_2013</strain>
    </source>
</reference>
<dbReference type="RefSeq" id="YP_009022076.1">
    <property type="nucleotide sequence ID" value="NC_023894.1"/>
</dbReference>
<dbReference type="Proteomes" id="UP000097718">
    <property type="component" value="Segment"/>
</dbReference>
<keyword evidence="6" id="KW-1040">Host Golgi apparatus</keyword>
<keyword evidence="3" id="KW-0167">Capsid protein</keyword>
<dbReference type="Pfam" id="PF00513">
    <property type="entry name" value="Late_protein_L2"/>
    <property type="match status" value="2"/>
</dbReference>
<evidence type="ECO:0000256" key="9">
    <source>
        <dbReference type="ARBA" id="ARBA00022952"/>
    </source>
</evidence>
<dbReference type="GO" id="GO:0043657">
    <property type="term" value="C:host cell"/>
    <property type="evidence" value="ECO:0007669"/>
    <property type="project" value="GOC"/>
</dbReference>
<evidence type="ECO:0000256" key="5">
    <source>
        <dbReference type="ARBA" id="ARBA00022581"/>
    </source>
</evidence>
<evidence type="ECO:0000256" key="2">
    <source>
        <dbReference type="ARBA" id="ARBA00022553"/>
    </source>
</evidence>
<evidence type="ECO:0000256" key="10">
    <source>
        <dbReference type="ARBA" id="ARBA00023046"/>
    </source>
</evidence>
<dbReference type="EMBL" id="KJ173785">
    <property type="protein sequence ID" value="AHN65803.1"/>
    <property type="molecule type" value="Genomic_DNA"/>
</dbReference>
<dbReference type="GO" id="GO:0019028">
    <property type="term" value="C:viral capsid"/>
    <property type="evidence" value="ECO:0007669"/>
    <property type="project" value="UniProtKB-KW"/>
</dbReference>
<keyword evidence="14" id="KW-1160">Virus entry into host cell</keyword>
<evidence type="ECO:0000256" key="3">
    <source>
        <dbReference type="ARBA" id="ARBA00022561"/>
    </source>
</evidence>
<evidence type="ECO:0000256" key="6">
    <source>
        <dbReference type="ARBA" id="ARBA00022812"/>
    </source>
</evidence>
<protein>
    <submittedName>
        <fullName evidence="16">L2</fullName>
    </submittedName>
</protein>
<keyword evidence="12" id="KW-0238">DNA-binding</keyword>
<keyword evidence="7" id="KW-0946">Virion</keyword>
<keyword evidence="9" id="KW-1177">Microtubular inwards viral transport</keyword>
<keyword evidence="13" id="KW-1015">Disulfide bond</keyword>
<keyword evidence="1" id="KW-1163">Viral penetration into host nucleus</keyword>
<evidence type="ECO:0000256" key="7">
    <source>
        <dbReference type="ARBA" id="ARBA00022844"/>
    </source>
</evidence>
<keyword evidence="10" id="KW-1039">Host endosome</keyword>
<dbReference type="GO" id="GO:0046718">
    <property type="term" value="P:symbiont entry into host cell"/>
    <property type="evidence" value="ECO:0007669"/>
    <property type="project" value="UniProtKB-KW"/>
</dbReference>
<evidence type="ECO:0000256" key="12">
    <source>
        <dbReference type="ARBA" id="ARBA00023125"/>
    </source>
</evidence>
<evidence type="ECO:0000256" key="4">
    <source>
        <dbReference type="ARBA" id="ARBA00022562"/>
    </source>
</evidence>
<accession>X2JGU5</accession>
<keyword evidence="2" id="KW-0597">Phosphoprotein</keyword>
<dbReference type="KEGG" id="vg:18983198"/>
<feature type="region of interest" description="Disordered" evidence="15">
    <location>
        <begin position="491"/>
        <end position="510"/>
    </location>
</feature>
<keyword evidence="8" id="KW-0426">Late protein</keyword>
<evidence type="ECO:0000256" key="13">
    <source>
        <dbReference type="ARBA" id="ARBA00023157"/>
    </source>
</evidence>
<keyword evidence="11" id="KW-1176">Cytoplasmic inwards viral transport</keyword>
<evidence type="ECO:0000256" key="15">
    <source>
        <dbReference type="SAM" id="MobiDB-lite"/>
    </source>
</evidence>
<organism evidence="16 17">
    <name type="scientific">Pygoscelis adeliae papillomavirus 1</name>
    <dbReference type="NCBI Taxonomy" id="1480065"/>
    <lineage>
        <taxon>Viruses</taxon>
        <taxon>Monodnaviria</taxon>
        <taxon>Shotokuvirae</taxon>
        <taxon>Cossaviricota</taxon>
        <taxon>Papovaviricetes</taxon>
        <taxon>Zurhausenvirales</taxon>
        <taxon>Papillomaviridae</taxon>
        <taxon>Firstpapillomavirinae</taxon>
        <taxon>Treisepsilonpapillomavirus</taxon>
        <taxon>Treisepsilonpapillomavirus 1</taxon>
    </lineage>
</organism>
<dbReference type="GO" id="GO:0075732">
    <property type="term" value="P:viral penetration into host nucleus"/>
    <property type="evidence" value="ECO:0007669"/>
    <property type="project" value="UniProtKB-KW"/>
</dbReference>
<sequence length="558" mass="59801">MAPRRLSVRLPTPHGTRLSRRWAFYTYYGRGPARVEGIALTGGGRRRRAAADDLWRKCASGGDCIEDVKRKYTHTTVADRILQLGSSAVYLGGLTIGTGEGTAEAGGAGGVPWPNIFRGGPNTESFIPRERPFSLPGAEIPVQVDGAVDTAAVPPPRPSDNTFVNPAYEGEDIVSISSTDNVVITTPVPPAPLPDNVPGLPEELEFPDGPYTRGDTFATDYEVTGEIPSGTNPFIPQRLSEPDSAGPFVELHLLSRPMQPAPDVSGISETVLDTWDDDIPLLSTPTRGGQGPSARARTVAFSNPVFEDDYIDSIFQDGVRDAEVAIREDLAAEAASKLGAPRLRGTSRGTISVLQRVQRPGMQLRSGLTVPYVTQLVGDLSPISIVGEPTSLELRSLAPVGSSDIFVHDLGFAESSLSHTSTLPWDGSPLDVTDVIHFAADNGFTDIPLDDPFPEMGIEEDEEMFGDTSYSVPDLTHTLRAGAHAGTLNIQRAGRGSPHPTAGGLRPLGPSTGGGRAFIPVGPGLPGVLISYDGSMDPSLYYLLFYRKRRRLHRLFYR</sequence>